<evidence type="ECO:0000313" key="2">
    <source>
        <dbReference type="Proteomes" id="UP000184096"/>
    </source>
</evidence>
<keyword evidence="2" id="KW-1185">Reference proteome</keyword>
<protein>
    <recommendedName>
        <fullName evidence="3">Uracil phosphoribosyltransferase</fullName>
    </recommendedName>
</protein>
<dbReference type="Pfam" id="PF07958">
    <property type="entry name" value="DUF1688"/>
    <property type="match status" value="1"/>
</dbReference>
<dbReference type="PANTHER" id="PTHR31687">
    <property type="match status" value="1"/>
</dbReference>
<reference evidence="2" key="1">
    <citation type="submission" date="2016-11" db="EMBL/GenBank/DDBJ databases">
        <authorList>
            <person name="Varghese N."/>
            <person name="Submissions S."/>
        </authorList>
    </citation>
    <scope>NUCLEOTIDE SEQUENCE [LARGE SCALE GENOMIC DNA]</scope>
    <source>
        <strain evidence="2">GAS401</strain>
    </source>
</reference>
<organism evidence="1 2">
    <name type="scientific">Bradyrhizobium erythrophlei</name>
    <dbReference type="NCBI Taxonomy" id="1437360"/>
    <lineage>
        <taxon>Bacteria</taxon>
        <taxon>Pseudomonadati</taxon>
        <taxon>Pseudomonadota</taxon>
        <taxon>Alphaproteobacteria</taxon>
        <taxon>Hyphomicrobiales</taxon>
        <taxon>Nitrobacteraceae</taxon>
        <taxon>Bradyrhizobium</taxon>
    </lineage>
</organism>
<proteinExistence type="predicted"/>
<dbReference type="EMBL" id="LT670849">
    <property type="protein sequence ID" value="SHN64407.1"/>
    <property type="molecule type" value="Genomic_DNA"/>
</dbReference>
<dbReference type="OrthoDB" id="9779699at2"/>
<evidence type="ECO:0008006" key="3">
    <source>
        <dbReference type="Google" id="ProtNLM"/>
    </source>
</evidence>
<evidence type="ECO:0000313" key="1">
    <source>
        <dbReference type="EMBL" id="SHN64407.1"/>
    </source>
</evidence>
<dbReference type="AlphaFoldDB" id="A0A1M7T194"/>
<dbReference type="PANTHER" id="PTHR31687:SF3">
    <property type="entry name" value="PROTEIN URG3"/>
    <property type="match status" value="1"/>
</dbReference>
<accession>A0A1M7T194</accession>
<sequence length="433" mass="46738">MILPTQSAARLKNTESDVAVPAAKSEASAALSLLSASAVRERAHRMLALALDDKLPNFRIHPDKMDSVVDLVLQTTREAYPSLDVPFHSRWRHFVVNGDNRWTAIANRVRWPDPASRARAEFDLAMVSVFLDAGAGPTWRYRDPKSGAAIGRSEGLALASLAMFEGGTFSANASEPLRADGEALASLSVNDVARGLQVSDGNPLVGLEGRVELLRSLGKLVVSRADIFGRHDAPRPGGLFDQLASRTENGRLPAPVILSELLQQLGPIWPSRLSLGGIALGDCWRHPSLTTDDATNGVVPLHKLSQWLAYSLIEPLQTAGIEVVDIDGLTGLAEYRNGGLFIDSGVLAFRDEKDAQREHEVSSALVVEWRALTVALLDRLADGVRKRLGLDAKSLPLAKVLEGGSWATGRRLARERRADASPPVKVISDGTVF</sequence>
<name>A0A1M7T194_9BRAD</name>
<dbReference type="Proteomes" id="UP000184096">
    <property type="component" value="Chromosome I"/>
</dbReference>
<gene>
    <name evidence="1" type="ORF">SAMN05444170_0569</name>
</gene>
<dbReference type="InterPro" id="IPR012469">
    <property type="entry name" value="DUF1688"/>
</dbReference>